<protein>
    <recommendedName>
        <fullName evidence="5">Lipoprotein</fullName>
    </recommendedName>
</protein>
<organism evidence="3 4">
    <name type="scientific">Siccirubricoccus deserti</name>
    <dbReference type="NCBI Taxonomy" id="2013562"/>
    <lineage>
        <taxon>Bacteria</taxon>
        <taxon>Pseudomonadati</taxon>
        <taxon>Pseudomonadota</taxon>
        <taxon>Alphaproteobacteria</taxon>
        <taxon>Acetobacterales</taxon>
        <taxon>Roseomonadaceae</taxon>
        <taxon>Siccirubricoccus</taxon>
    </lineage>
</organism>
<accession>A0A9X0R138</accession>
<keyword evidence="4" id="KW-1185">Reference proteome</keyword>
<evidence type="ECO:0000313" key="4">
    <source>
        <dbReference type="Proteomes" id="UP000600101"/>
    </source>
</evidence>
<evidence type="ECO:0008006" key="5">
    <source>
        <dbReference type="Google" id="ProtNLM"/>
    </source>
</evidence>
<feature type="region of interest" description="Disordered" evidence="1">
    <location>
        <begin position="69"/>
        <end position="91"/>
    </location>
</feature>
<keyword evidence="2" id="KW-0732">Signal</keyword>
<reference evidence="3" key="1">
    <citation type="submission" date="2020-08" db="EMBL/GenBank/DDBJ databases">
        <authorList>
            <person name="Hu Y."/>
            <person name="Nguyen S.V."/>
            <person name="Li F."/>
            <person name="Fanning S."/>
        </authorList>
    </citation>
    <scope>NUCLEOTIDE SEQUENCE</scope>
    <source>
        <strain evidence="3">SYSU D8009</strain>
    </source>
</reference>
<name>A0A9X0R138_9PROT</name>
<proteinExistence type="predicted"/>
<dbReference type="RefSeq" id="WP_186772356.1">
    <property type="nucleotide sequence ID" value="NZ_JACOMF010000031.1"/>
</dbReference>
<comment type="caution">
    <text evidence="3">The sequence shown here is derived from an EMBL/GenBank/DDBJ whole genome shotgun (WGS) entry which is preliminary data.</text>
</comment>
<feature type="signal peptide" evidence="2">
    <location>
        <begin position="1"/>
        <end position="17"/>
    </location>
</feature>
<evidence type="ECO:0000256" key="2">
    <source>
        <dbReference type="SAM" id="SignalP"/>
    </source>
</evidence>
<gene>
    <name evidence="3" type="ORF">H7965_20000</name>
</gene>
<evidence type="ECO:0000256" key="1">
    <source>
        <dbReference type="SAM" id="MobiDB-lite"/>
    </source>
</evidence>
<dbReference type="PROSITE" id="PS51257">
    <property type="entry name" value="PROKAR_LIPOPROTEIN"/>
    <property type="match status" value="1"/>
</dbReference>
<feature type="chain" id="PRO_5040718481" description="Lipoprotein" evidence="2">
    <location>
        <begin position="18"/>
        <end position="91"/>
    </location>
</feature>
<dbReference type="EMBL" id="JACOMF010000031">
    <property type="protein sequence ID" value="MBC4017596.1"/>
    <property type="molecule type" value="Genomic_DNA"/>
</dbReference>
<dbReference type="AlphaFoldDB" id="A0A9X0R138"/>
<evidence type="ECO:0000313" key="3">
    <source>
        <dbReference type="EMBL" id="MBC4017596.1"/>
    </source>
</evidence>
<dbReference type="Proteomes" id="UP000600101">
    <property type="component" value="Unassembled WGS sequence"/>
</dbReference>
<sequence>MRPTLAIAMLTMLAGCAVERTVATAPAAYSTASPYAPQVEAQRVIVPAPGSYCEEAVAEAQDAAARAAVTGGQRDAGRAARTADYAARDCR</sequence>